<dbReference type="RefSeq" id="XP_018032749.1">
    <property type="nucleotide sequence ID" value="XM_018174762.1"/>
</dbReference>
<reference evidence="2 3" key="1">
    <citation type="submission" date="2016-05" db="EMBL/GenBank/DDBJ databases">
        <title>Comparative analysis of secretome profiles of manganese(II)-oxidizing ascomycete fungi.</title>
        <authorList>
            <consortium name="DOE Joint Genome Institute"/>
            <person name="Zeiner C.A."/>
            <person name="Purvine S.O."/>
            <person name="Zink E.M."/>
            <person name="Wu S."/>
            <person name="Pasa-Tolic L."/>
            <person name="Chaput D.L."/>
            <person name="Haridas S."/>
            <person name="Grigoriev I.V."/>
            <person name="Santelli C.M."/>
            <person name="Hansel C.M."/>
        </authorList>
    </citation>
    <scope>NUCLEOTIDE SEQUENCE [LARGE SCALE GENOMIC DNA]</scope>
    <source>
        <strain evidence="2 3">AP3s5-JAC2a</strain>
    </source>
</reference>
<dbReference type="SMART" id="SM00248">
    <property type="entry name" value="ANK"/>
    <property type="match status" value="2"/>
</dbReference>
<dbReference type="GeneID" id="28758248"/>
<dbReference type="OrthoDB" id="3792737at2759"/>
<dbReference type="PANTHER" id="PTHR22677">
    <property type="entry name" value="ANKYRIN REPEAT DOMAIN-CONTAINING PROTEIN 60"/>
    <property type="match status" value="1"/>
</dbReference>
<dbReference type="InterPro" id="IPR039323">
    <property type="entry name" value="ANKRD_45/46/60"/>
</dbReference>
<gene>
    <name evidence="2" type="ORF">CC84DRAFT_1098317</name>
</gene>
<accession>A0A177C3S0</accession>
<organism evidence="2 3">
    <name type="scientific">Paraphaeosphaeria sporulosa</name>
    <dbReference type="NCBI Taxonomy" id="1460663"/>
    <lineage>
        <taxon>Eukaryota</taxon>
        <taxon>Fungi</taxon>
        <taxon>Dikarya</taxon>
        <taxon>Ascomycota</taxon>
        <taxon>Pezizomycotina</taxon>
        <taxon>Dothideomycetes</taxon>
        <taxon>Pleosporomycetidae</taxon>
        <taxon>Pleosporales</taxon>
        <taxon>Massarineae</taxon>
        <taxon>Didymosphaeriaceae</taxon>
        <taxon>Paraphaeosphaeria</taxon>
    </lineage>
</organism>
<evidence type="ECO:0000313" key="3">
    <source>
        <dbReference type="Proteomes" id="UP000077069"/>
    </source>
</evidence>
<feature type="repeat" description="ANK" evidence="1">
    <location>
        <begin position="44"/>
        <end position="76"/>
    </location>
</feature>
<sequence>GVPPDEPDFEGATPLWHASARGHTDTVRVLLETNAVDVNGTGLGKYTPLFNPAALDYVEVVKLLLDYGAQQNYKDKDGMSLLTIAHMGGQTKIVEILEARNV</sequence>
<dbReference type="STRING" id="1460663.A0A177C3S0"/>
<feature type="repeat" description="ANK" evidence="1">
    <location>
        <begin position="10"/>
        <end position="35"/>
    </location>
</feature>
<proteinExistence type="predicted"/>
<dbReference type="PANTHER" id="PTHR22677:SF4">
    <property type="entry name" value="USHER SYNDROME TYPE-1G PROTEIN-LIKE PROTEIN"/>
    <property type="match status" value="1"/>
</dbReference>
<dbReference type="AlphaFoldDB" id="A0A177C3S0"/>
<dbReference type="Pfam" id="PF12796">
    <property type="entry name" value="Ank_2"/>
    <property type="match status" value="1"/>
</dbReference>
<dbReference type="PROSITE" id="PS50297">
    <property type="entry name" value="ANK_REP_REGION"/>
    <property type="match status" value="1"/>
</dbReference>
<evidence type="ECO:0000313" key="2">
    <source>
        <dbReference type="EMBL" id="OAG02384.1"/>
    </source>
</evidence>
<name>A0A177C3S0_9PLEO</name>
<feature type="non-terminal residue" evidence="2">
    <location>
        <position position="1"/>
    </location>
</feature>
<dbReference type="InParanoid" id="A0A177C3S0"/>
<protein>
    <submittedName>
        <fullName evidence="2">Ankyrin</fullName>
    </submittedName>
</protein>
<dbReference type="PRINTS" id="PR01415">
    <property type="entry name" value="ANKYRIN"/>
</dbReference>
<evidence type="ECO:0000256" key="1">
    <source>
        <dbReference type="PROSITE-ProRule" id="PRU00023"/>
    </source>
</evidence>
<dbReference type="EMBL" id="KV441556">
    <property type="protein sequence ID" value="OAG02384.1"/>
    <property type="molecule type" value="Genomic_DNA"/>
</dbReference>
<dbReference type="InterPro" id="IPR036770">
    <property type="entry name" value="Ankyrin_rpt-contain_sf"/>
</dbReference>
<dbReference type="InterPro" id="IPR002110">
    <property type="entry name" value="Ankyrin_rpt"/>
</dbReference>
<dbReference type="SUPFAM" id="SSF48403">
    <property type="entry name" value="Ankyrin repeat"/>
    <property type="match status" value="1"/>
</dbReference>
<keyword evidence="1" id="KW-0040">ANK repeat</keyword>
<dbReference type="PROSITE" id="PS50088">
    <property type="entry name" value="ANK_REPEAT"/>
    <property type="match status" value="2"/>
</dbReference>
<keyword evidence="3" id="KW-1185">Reference proteome</keyword>
<dbReference type="Proteomes" id="UP000077069">
    <property type="component" value="Unassembled WGS sequence"/>
</dbReference>
<dbReference type="Gene3D" id="1.25.40.20">
    <property type="entry name" value="Ankyrin repeat-containing domain"/>
    <property type="match status" value="1"/>
</dbReference>